<accession>A0A166H2D1</accession>
<sequence length="43" mass="4945">MVQSSTGFSMKGYCAMGESLTQQRRVWDDAFRGVNHFSQGRRM</sequence>
<evidence type="ECO:0000313" key="1">
    <source>
        <dbReference type="EMBL" id="ANA07986.1"/>
    </source>
</evidence>
<name>A0A166H2D1_9BACT</name>
<reference evidence="1" key="1">
    <citation type="submission" date="2016-04" db="EMBL/GenBank/DDBJ databases">
        <title>Exploring the genomic information of specific uncultured soil bacteria through a new metagenomic library-based strategy.</title>
        <authorList>
            <person name="Liu Y."/>
            <person name="Zhang R."/>
        </authorList>
    </citation>
    <scope>NUCLEOTIDE SEQUENCE</scope>
</reference>
<gene>
    <name evidence="1" type="ORF">5E7_032</name>
</gene>
<proteinExistence type="predicted"/>
<protein>
    <submittedName>
        <fullName evidence="1">Uncharacterized protein</fullName>
    </submittedName>
</protein>
<organism evidence="1">
    <name type="scientific">uncultured bacterium 5E7</name>
    <dbReference type="NCBI Taxonomy" id="1701324"/>
    <lineage>
        <taxon>Bacteria</taxon>
        <taxon>environmental samples</taxon>
    </lineage>
</organism>
<dbReference type="AlphaFoldDB" id="A0A166H2D1"/>
<dbReference type="EMBL" id="KT342855">
    <property type="protein sequence ID" value="ANA07986.1"/>
    <property type="molecule type" value="Genomic_DNA"/>
</dbReference>